<dbReference type="Proteomes" id="UP000248817">
    <property type="component" value="Unassembled WGS sequence"/>
</dbReference>
<evidence type="ECO:0000313" key="2">
    <source>
        <dbReference type="Proteomes" id="UP000248817"/>
    </source>
</evidence>
<accession>A0A2V5IRU7</accession>
<sequence length="474" mass="55200">MEHLPNEILLQIAECNWEDTGSIGQRSKIFATLSRCCRRFYRLFEPELYTQIQFGSWFALPDINLIGRLWRNPELARRVQRMNLEFVLCGELEEWPIEPTGDTLELIEETLAEMFGPEDDHEKDIRRQHLLKPCPEAWAATILPRLINLKSFGIVHQHSCGCVIDLFNRAALRKRPFHQTTLPFPHLREVILDSHPGIVYASSDIFNAFFCLPSVRRFLGFTIYEGNEVPEGDQVLLSPQPYSRSVRELTVANLLHSVGRISWIDRACTKLEYLVVKMAVEEKDFSWAPEEDEPVEEKFGFKTRQFRQALLTFTGTLRELHLVATIAFDMFWRLYAEEAFGSFREFAVLETLVIRHAFLVGRSPDPEAPPRNQVPLFLQLPASLKTFEVLQVIDEMYMSLSIELRMLVQQRGSFPHLQRLRLFVKKVDESILRPLRVDCQTAGINLEVFDPNIEPWEWEQIPSFYLQRMTRASS</sequence>
<name>A0A2V5IRU7_9EURO</name>
<proteinExistence type="predicted"/>
<organism evidence="1 2">
    <name type="scientific">Aspergillus indologenus CBS 114.80</name>
    <dbReference type="NCBI Taxonomy" id="1450541"/>
    <lineage>
        <taxon>Eukaryota</taxon>
        <taxon>Fungi</taxon>
        <taxon>Dikarya</taxon>
        <taxon>Ascomycota</taxon>
        <taxon>Pezizomycotina</taxon>
        <taxon>Eurotiomycetes</taxon>
        <taxon>Eurotiomycetidae</taxon>
        <taxon>Eurotiales</taxon>
        <taxon>Aspergillaceae</taxon>
        <taxon>Aspergillus</taxon>
        <taxon>Aspergillus subgen. Circumdati</taxon>
    </lineage>
</organism>
<dbReference type="AlphaFoldDB" id="A0A2V5IRU7"/>
<evidence type="ECO:0000313" key="1">
    <source>
        <dbReference type="EMBL" id="PYI31340.1"/>
    </source>
</evidence>
<keyword evidence="2" id="KW-1185">Reference proteome</keyword>
<protein>
    <submittedName>
        <fullName evidence="1">Uncharacterized protein</fullName>
    </submittedName>
</protein>
<gene>
    <name evidence="1" type="ORF">BP00DRAFT_457064</name>
</gene>
<dbReference type="EMBL" id="KZ825504">
    <property type="protein sequence ID" value="PYI31340.1"/>
    <property type="molecule type" value="Genomic_DNA"/>
</dbReference>
<reference evidence="1 2" key="1">
    <citation type="submission" date="2018-02" db="EMBL/GenBank/DDBJ databases">
        <title>The genomes of Aspergillus section Nigri reveals drivers in fungal speciation.</title>
        <authorList>
            <consortium name="DOE Joint Genome Institute"/>
            <person name="Vesth T.C."/>
            <person name="Nybo J."/>
            <person name="Theobald S."/>
            <person name="Brandl J."/>
            <person name="Frisvad J.C."/>
            <person name="Nielsen K.F."/>
            <person name="Lyhne E.K."/>
            <person name="Kogle M.E."/>
            <person name="Kuo A."/>
            <person name="Riley R."/>
            <person name="Clum A."/>
            <person name="Nolan M."/>
            <person name="Lipzen A."/>
            <person name="Salamov A."/>
            <person name="Henrissat B."/>
            <person name="Wiebenga A."/>
            <person name="De vries R.P."/>
            <person name="Grigoriev I.V."/>
            <person name="Mortensen U.H."/>
            <person name="Andersen M.R."/>
            <person name="Baker S.E."/>
        </authorList>
    </citation>
    <scope>NUCLEOTIDE SEQUENCE [LARGE SCALE GENOMIC DNA]</scope>
    <source>
        <strain evidence="1 2">CBS 114.80</strain>
    </source>
</reference>